<reference evidence="1 2" key="1">
    <citation type="journal article" date="2021" name="Commun. Biol.">
        <title>The genome of Shorea leprosula (Dipterocarpaceae) highlights the ecological relevance of drought in aseasonal tropical rainforests.</title>
        <authorList>
            <person name="Ng K.K.S."/>
            <person name="Kobayashi M.J."/>
            <person name="Fawcett J.A."/>
            <person name="Hatakeyama M."/>
            <person name="Paape T."/>
            <person name="Ng C.H."/>
            <person name="Ang C.C."/>
            <person name="Tnah L.H."/>
            <person name="Lee C.T."/>
            <person name="Nishiyama T."/>
            <person name="Sese J."/>
            <person name="O'Brien M.J."/>
            <person name="Copetti D."/>
            <person name="Mohd Noor M.I."/>
            <person name="Ong R.C."/>
            <person name="Putra M."/>
            <person name="Sireger I.Z."/>
            <person name="Indrioko S."/>
            <person name="Kosugi Y."/>
            <person name="Izuno A."/>
            <person name="Isagi Y."/>
            <person name="Lee S.L."/>
            <person name="Shimizu K.K."/>
        </authorList>
    </citation>
    <scope>NUCLEOTIDE SEQUENCE [LARGE SCALE GENOMIC DNA]</scope>
    <source>
        <strain evidence="1">214</strain>
    </source>
</reference>
<organism evidence="1 2">
    <name type="scientific">Rubroshorea leprosula</name>
    <dbReference type="NCBI Taxonomy" id="152421"/>
    <lineage>
        <taxon>Eukaryota</taxon>
        <taxon>Viridiplantae</taxon>
        <taxon>Streptophyta</taxon>
        <taxon>Embryophyta</taxon>
        <taxon>Tracheophyta</taxon>
        <taxon>Spermatophyta</taxon>
        <taxon>Magnoliopsida</taxon>
        <taxon>eudicotyledons</taxon>
        <taxon>Gunneridae</taxon>
        <taxon>Pentapetalae</taxon>
        <taxon>rosids</taxon>
        <taxon>malvids</taxon>
        <taxon>Malvales</taxon>
        <taxon>Dipterocarpaceae</taxon>
        <taxon>Rubroshorea</taxon>
    </lineage>
</organism>
<keyword evidence="2" id="KW-1185">Reference proteome</keyword>
<gene>
    <name evidence="1" type="ORF">SLEP1_g51363</name>
</gene>
<dbReference type="EMBL" id="BPVZ01000177">
    <property type="protein sequence ID" value="GKV44155.1"/>
    <property type="molecule type" value="Genomic_DNA"/>
</dbReference>
<evidence type="ECO:0000313" key="2">
    <source>
        <dbReference type="Proteomes" id="UP001054252"/>
    </source>
</evidence>
<dbReference type="Proteomes" id="UP001054252">
    <property type="component" value="Unassembled WGS sequence"/>
</dbReference>
<accession>A0AAV5M318</accession>
<protein>
    <submittedName>
        <fullName evidence="1">Uncharacterized protein</fullName>
    </submittedName>
</protein>
<comment type="caution">
    <text evidence="1">The sequence shown here is derived from an EMBL/GenBank/DDBJ whole genome shotgun (WGS) entry which is preliminary data.</text>
</comment>
<name>A0AAV5M318_9ROSI</name>
<evidence type="ECO:0000313" key="1">
    <source>
        <dbReference type="EMBL" id="GKV44155.1"/>
    </source>
</evidence>
<proteinExistence type="predicted"/>
<dbReference type="AlphaFoldDB" id="A0AAV5M318"/>
<sequence length="66" mass="7721">MGCWFDGPSVRLCSFCHINPCRKLKYQISHIYLSKFSGNFRATKIKFQSQLLVFSRLERDGFLMLG</sequence>